<dbReference type="SUPFAM" id="SSF51621">
    <property type="entry name" value="Phosphoenolpyruvate/pyruvate domain"/>
    <property type="match status" value="1"/>
</dbReference>
<gene>
    <name evidence="1" type="ORF">GCM10017643_04410</name>
</gene>
<reference evidence="1" key="1">
    <citation type="journal article" date="2014" name="Int. J. Syst. Evol. Microbiol.">
        <title>Complete genome sequence of Corynebacterium casei LMG S-19264T (=DSM 44701T), isolated from a smear-ripened cheese.</title>
        <authorList>
            <consortium name="US DOE Joint Genome Institute (JGI-PGF)"/>
            <person name="Walter F."/>
            <person name="Albersmeier A."/>
            <person name="Kalinowski J."/>
            <person name="Ruckert C."/>
        </authorList>
    </citation>
    <scope>NUCLEOTIDE SEQUENCE</scope>
    <source>
        <strain evidence="1">VKM B-2484</strain>
    </source>
</reference>
<dbReference type="GO" id="GO:0016829">
    <property type="term" value="F:lyase activity"/>
    <property type="evidence" value="ECO:0007669"/>
    <property type="project" value="UniProtKB-KW"/>
</dbReference>
<dbReference type="RefSeq" id="WP_213370106.1">
    <property type="nucleotide sequence ID" value="NZ_BSFJ01000003.1"/>
</dbReference>
<dbReference type="CDD" id="cd00377">
    <property type="entry name" value="ICL_PEPM"/>
    <property type="match status" value="1"/>
</dbReference>
<proteinExistence type="predicted"/>
<name>A0A9W6J5S5_9HYPH</name>
<dbReference type="PANTHER" id="PTHR42905:SF16">
    <property type="entry name" value="CARBOXYPHOSPHONOENOLPYRUVATE PHOSPHONOMUTASE-LIKE PROTEIN (AFU_ORTHOLOGUE AFUA_5G07230)"/>
    <property type="match status" value="1"/>
</dbReference>
<accession>A0A9W6J5S5</accession>
<dbReference type="PANTHER" id="PTHR42905">
    <property type="entry name" value="PHOSPHOENOLPYRUVATE CARBOXYLASE"/>
    <property type="match status" value="1"/>
</dbReference>
<dbReference type="InterPro" id="IPR015813">
    <property type="entry name" value="Pyrv/PenolPyrv_kinase-like_dom"/>
</dbReference>
<comment type="caution">
    <text evidence="1">The sequence shown here is derived from an EMBL/GenBank/DDBJ whole genome shotgun (WGS) entry which is preliminary data.</text>
</comment>
<evidence type="ECO:0000313" key="1">
    <source>
        <dbReference type="EMBL" id="GLK70326.1"/>
    </source>
</evidence>
<reference evidence="1" key="2">
    <citation type="submission" date="2023-01" db="EMBL/GenBank/DDBJ databases">
        <authorList>
            <person name="Sun Q."/>
            <person name="Evtushenko L."/>
        </authorList>
    </citation>
    <scope>NUCLEOTIDE SEQUENCE</scope>
    <source>
        <strain evidence="1">VKM B-2484</strain>
    </source>
</reference>
<keyword evidence="1" id="KW-0456">Lyase</keyword>
<dbReference type="EMBL" id="BSFJ01000003">
    <property type="protein sequence ID" value="GLK70326.1"/>
    <property type="molecule type" value="Genomic_DNA"/>
</dbReference>
<dbReference type="InterPro" id="IPR040442">
    <property type="entry name" value="Pyrv_kinase-like_dom_sf"/>
</dbReference>
<dbReference type="Pfam" id="PF13714">
    <property type="entry name" value="PEP_mutase"/>
    <property type="match status" value="1"/>
</dbReference>
<dbReference type="InterPro" id="IPR039556">
    <property type="entry name" value="ICL/PEPM"/>
</dbReference>
<sequence>MDDKAARFRALHEGPGAFILPNPWDAGTARILAASGYPALATTSAGMAFARGVRDGGTGRDQMLAHCALIVGATALPVSADLENGFGDTPEAVADTIRAAAAVGLAGGSIEDHSGRPEAPIYDHALAVERIEAAVEARQSLKGDFVLTARAENFLWERPDLDDTIRRLQAFEAAGADVLYAPGLPDIEAVRTVCSALSRPVNVVIGIGGTRFTRDELGEAGVRRISIGSSLARLAYGAVARAAQAMQRDGRFDFLDEAMGFAEIESFFTPFEAQDLQPR</sequence>
<protein>
    <submittedName>
        <fullName evidence="1">2-methylisocitrate lyase</fullName>
    </submittedName>
</protein>
<dbReference type="Proteomes" id="UP001143370">
    <property type="component" value="Unassembled WGS sequence"/>
</dbReference>
<evidence type="ECO:0000313" key="2">
    <source>
        <dbReference type="Proteomes" id="UP001143370"/>
    </source>
</evidence>
<keyword evidence="2" id="KW-1185">Reference proteome</keyword>
<dbReference type="AlphaFoldDB" id="A0A9W6J5S5"/>
<dbReference type="Gene3D" id="6.10.250.2750">
    <property type="match status" value="1"/>
</dbReference>
<organism evidence="1 2">
    <name type="scientific">Ancylobacter dichloromethanicus</name>
    <dbReference type="NCBI Taxonomy" id="518825"/>
    <lineage>
        <taxon>Bacteria</taxon>
        <taxon>Pseudomonadati</taxon>
        <taxon>Pseudomonadota</taxon>
        <taxon>Alphaproteobacteria</taxon>
        <taxon>Hyphomicrobiales</taxon>
        <taxon>Xanthobacteraceae</taxon>
        <taxon>Ancylobacter</taxon>
    </lineage>
</organism>
<dbReference type="Gene3D" id="3.20.20.60">
    <property type="entry name" value="Phosphoenolpyruvate-binding domains"/>
    <property type="match status" value="1"/>
</dbReference>